<comment type="caution">
    <text evidence="11">The sequence shown here is derived from an EMBL/GenBank/DDBJ whole genome shotgun (WGS) entry which is preliminary data.</text>
</comment>
<dbReference type="PANTHER" id="PTHR46161">
    <property type="entry name" value="NUCLEOSIDE DIPHOSPHATE KINASE"/>
    <property type="match status" value="1"/>
</dbReference>
<dbReference type="PANTHER" id="PTHR46161:SF1">
    <property type="entry name" value="NUCLEOSIDE DIPHOSPHATE KINASE HOMOLOG 5"/>
    <property type="match status" value="1"/>
</dbReference>
<dbReference type="GO" id="GO:0006228">
    <property type="term" value="P:UTP biosynthetic process"/>
    <property type="evidence" value="ECO:0007669"/>
    <property type="project" value="InterPro"/>
</dbReference>
<keyword evidence="3" id="KW-0217">Developmental protein</keyword>
<gene>
    <name evidence="11" type="ORF">R5R35_000270</name>
</gene>
<evidence type="ECO:0000256" key="3">
    <source>
        <dbReference type="ARBA" id="ARBA00022473"/>
    </source>
</evidence>
<name>A0AAN9Z3D3_9ORTH</name>
<keyword evidence="12" id="KW-1185">Reference proteome</keyword>
<evidence type="ECO:0000313" key="12">
    <source>
        <dbReference type="Proteomes" id="UP001378592"/>
    </source>
</evidence>
<dbReference type="InterPro" id="IPR007858">
    <property type="entry name" value="Dpy-30_motif"/>
</dbReference>
<dbReference type="GO" id="GO:0016787">
    <property type="term" value="F:hydrolase activity"/>
    <property type="evidence" value="ECO:0007669"/>
    <property type="project" value="UniProtKB-KW"/>
</dbReference>
<dbReference type="Gene3D" id="1.20.890.10">
    <property type="entry name" value="cAMP-dependent protein kinase regulatory subunit, dimerization-anchoring domain"/>
    <property type="match status" value="1"/>
</dbReference>
<dbReference type="AlphaFoldDB" id="A0AAN9Z3D3"/>
<keyword evidence="5" id="KW-0966">Cell projection</keyword>
<keyword evidence="4" id="KW-0378">Hydrolase</keyword>
<dbReference type="GO" id="GO:0004550">
    <property type="term" value="F:nucleoside diphosphate kinase activity"/>
    <property type="evidence" value="ECO:0007669"/>
    <property type="project" value="InterPro"/>
</dbReference>
<feature type="domain" description="Nucleoside diphosphate kinase-like" evidence="10">
    <location>
        <begin position="48"/>
        <end position="188"/>
    </location>
</feature>
<evidence type="ECO:0000259" key="10">
    <source>
        <dbReference type="SMART" id="SM00562"/>
    </source>
</evidence>
<dbReference type="Proteomes" id="UP001378592">
    <property type="component" value="Unassembled WGS sequence"/>
</dbReference>
<evidence type="ECO:0000256" key="8">
    <source>
        <dbReference type="PROSITE-ProRule" id="PRU00706"/>
    </source>
</evidence>
<evidence type="ECO:0000256" key="2">
    <source>
        <dbReference type="ARBA" id="ARBA00008142"/>
    </source>
</evidence>
<dbReference type="InterPro" id="IPR001564">
    <property type="entry name" value="Nucleoside_diP_kinase"/>
</dbReference>
<protein>
    <recommendedName>
        <fullName evidence="6">Nucleoside diphosphate kinase homolog 5</fullName>
    </recommendedName>
    <alternativeName>
        <fullName evidence="7">3'-5' exonuclease NME5</fullName>
    </alternativeName>
</protein>
<reference evidence="11 12" key="1">
    <citation type="submission" date="2024-03" db="EMBL/GenBank/DDBJ databases">
        <title>The genome assembly and annotation of the cricket Gryllus longicercus Weissman &amp; Gray.</title>
        <authorList>
            <person name="Szrajer S."/>
            <person name="Gray D."/>
            <person name="Ylla G."/>
        </authorList>
    </citation>
    <scope>NUCLEOTIDE SEQUENCE [LARGE SCALE GENOMIC DNA]</scope>
    <source>
        <strain evidence="11">DAG 2021-001</strain>
        <tissue evidence="11">Whole body minus gut</tissue>
    </source>
</reference>
<dbReference type="GO" id="GO:0005929">
    <property type="term" value="C:cilium"/>
    <property type="evidence" value="ECO:0007669"/>
    <property type="project" value="UniProtKB-SubCell"/>
</dbReference>
<dbReference type="SUPFAM" id="SSF54919">
    <property type="entry name" value="Nucleoside diphosphate kinase, NDK"/>
    <property type="match status" value="1"/>
</dbReference>
<evidence type="ECO:0000256" key="6">
    <source>
        <dbReference type="ARBA" id="ARBA00072632"/>
    </source>
</evidence>
<dbReference type="FunFam" id="1.20.890.10:FF:000008">
    <property type="entry name" value="Nucleoside diphosphate kinase homolog 5"/>
    <property type="match status" value="1"/>
</dbReference>
<evidence type="ECO:0000256" key="4">
    <source>
        <dbReference type="ARBA" id="ARBA00022801"/>
    </source>
</evidence>
<evidence type="ECO:0000256" key="9">
    <source>
        <dbReference type="RuleBase" id="RU004011"/>
    </source>
</evidence>
<organism evidence="11 12">
    <name type="scientific">Gryllus longicercus</name>
    <dbReference type="NCBI Taxonomy" id="2509291"/>
    <lineage>
        <taxon>Eukaryota</taxon>
        <taxon>Metazoa</taxon>
        <taxon>Ecdysozoa</taxon>
        <taxon>Arthropoda</taxon>
        <taxon>Hexapoda</taxon>
        <taxon>Insecta</taxon>
        <taxon>Pterygota</taxon>
        <taxon>Neoptera</taxon>
        <taxon>Polyneoptera</taxon>
        <taxon>Orthoptera</taxon>
        <taxon>Ensifera</taxon>
        <taxon>Gryllidea</taxon>
        <taxon>Grylloidea</taxon>
        <taxon>Gryllidae</taxon>
        <taxon>Gryllinae</taxon>
        <taxon>Gryllus</taxon>
    </lineage>
</organism>
<dbReference type="PROSITE" id="PS51374">
    <property type="entry name" value="NDPK_LIKE"/>
    <property type="match status" value="1"/>
</dbReference>
<evidence type="ECO:0000256" key="1">
    <source>
        <dbReference type="ARBA" id="ARBA00004138"/>
    </source>
</evidence>
<dbReference type="PRINTS" id="PR01243">
    <property type="entry name" value="NUCDPKINASE"/>
</dbReference>
<comment type="caution">
    <text evidence="8">Lacks conserved residue(s) required for the propagation of feature annotation.</text>
</comment>
<dbReference type="Gene3D" id="3.30.70.141">
    <property type="entry name" value="Nucleoside diphosphate kinase-like domain"/>
    <property type="match status" value="1"/>
</dbReference>
<dbReference type="GO" id="GO:0003341">
    <property type="term" value="P:cilium movement"/>
    <property type="evidence" value="ECO:0007669"/>
    <property type="project" value="TreeGrafter"/>
</dbReference>
<dbReference type="EMBL" id="JAZDUA010000141">
    <property type="protein sequence ID" value="KAK7866653.1"/>
    <property type="molecule type" value="Genomic_DNA"/>
</dbReference>
<dbReference type="Pfam" id="PF00334">
    <property type="entry name" value="NDK"/>
    <property type="match status" value="1"/>
</dbReference>
<dbReference type="Pfam" id="PF05186">
    <property type="entry name" value="Dpy-30"/>
    <property type="match status" value="1"/>
</dbReference>
<dbReference type="InterPro" id="IPR036850">
    <property type="entry name" value="NDK-like_dom_sf"/>
</dbReference>
<proteinExistence type="inferred from homology"/>
<dbReference type="InterPro" id="IPR034907">
    <property type="entry name" value="NDK-like_dom"/>
</dbReference>
<comment type="similarity">
    <text evidence="2 8 9">Belongs to the NDK family.</text>
</comment>
<evidence type="ECO:0000313" key="11">
    <source>
        <dbReference type="EMBL" id="KAK7866653.1"/>
    </source>
</evidence>
<dbReference type="GO" id="GO:0006241">
    <property type="term" value="P:CTP biosynthetic process"/>
    <property type="evidence" value="ECO:0007669"/>
    <property type="project" value="InterPro"/>
</dbReference>
<sequence>MDQPNMPDYVKSLDRSRHHAGHTEECGPCECAKALEDLVDDHGRQDMEEKTLALIKPEGVPHLKEILQTIKDEGFDIIQRRKVFLTPEQASELYKDHYGQAYFPLLISHISSGPIYALCLSKPNAVKEWKRIIGPRSVKEAIREYPDTLRGRFGDPSEDMLNAVHGSDSRAEAEKEIHFFFPEMILEPLLTGDKCTDYLADNVNPTLLEGLSELCKQKPVDPIVWLADWLLTNNPNKPKTNEVITRVPT</sequence>
<evidence type="ECO:0000256" key="5">
    <source>
        <dbReference type="ARBA" id="ARBA00023273"/>
    </source>
</evidence>
<dbReference type="SMART" id="SM00562">
    <property type="entry name" value="NDK"/>
    <property type="match status" value="1"/>
</dbReference>
<dbReference type="GO" id="GO:1902176">
    <property type="term" value="P:negative regulation of oxidative stress-induced intrinsic apoptotic signaling pathway"/>
    <property type="evidence" value="ECO:0007669"/>
    <property type="project" value="TreeGrafter"/>
</dbReference>
<accession>A0AAN9Z3D3</accession>
<comment type="subcellular location">
    <subcellularLocation>
        <location evidence="1">Cell projection</location>
        <location evidence="1">Cilium</location>
    </subcellularLocation>
</comment>
<dbReference type="CDD" id="cd22970">
    <property type="entry name" value="DD_NDKH5-like"/>
    <property type="match status" value="1"/>
</dbReference>
<dbReference type="GO" id="GO:0006183">
    <property type="term" value="P:GTP biosynthetic process"/>
    <property type="evidence" value="ECO:0007669"/>
    <property type="project" value="InterPro"/>
</dbReference>
<evidence type="ECO:0000256" key="7">
    <source>
        <dbReference type="ARBA" id="ARBA00080200"/>
    </source>
</evidence>